<feature type="domain" description="Glycosyltransferase subfamily 4-like N-terminal" evidence="2">
    <location>
        <begin position="22"/>
        <end position="177"/>
    </location>
</feature>
<evidence type="ECO:0000313" key="3">
    <source>
        <dbReference type="EMBL" id="ACB35344.1"/>
    </source>
</evidence>
<protein>
    <submittedName>
        <fullName evidence="3">Glycosyl transferase group 1</fullName>
    </submittedName>
</protein>
<dbReference type="PANTHER" id="PTHR12526">
    <property type="entry name" value="GLYCOSYLTRANSFERASE"/>
    <property type="match status" value="1"/>
</dbReference>
<organism evidence="3 4">
    <name type="scientific">Leptothrix cholodnii (strain ATCC 51168 / LMG 8142 / SP-6)</name>
    <name type="common">Leptothrix discophora (strain SP-6)</name>
    <dbReference type="NCBI Taxonomy" id="395495"/>
    <lineage>
        <taxon>Bacteria</taxon>
        <taxon>Pseudomonadati</taxon>
        <taxon>Pseudomonadota</taxon>
        <taxon>Betaproteobacteria</taxon>
        <taxon>Burkholderiales</taxon>
        <taxon>Sphaerotilaceae</taxon>
        <taxon>Leptothrix</taxon>
    </lineage>
</organism>
<dbReference type="InterPro" id="IPR028098">
    <property type="entry name" value="Glyco_trans_4-like_N"/>
</dbReference>
<keyword evidence="3" id="KW-0808">Transferase</keyword>
<evidence type="ECO:0000259" key="2">
    <source>
        <dbReference type="Pfam" id="PF13439"/>
    </source>
</evidence>
<dbReference type="STRING" id="395495.Lcho_3084"/>
<dbReference type="Pfam" id="PF00534">
    <property type="entry name" value="Glycos_transf_1"/>
    <property type="match status" value="1"/>
</dbReference>
<dbReference type="KEGG" id="lch:Lcho_3084"/>
<dbReference type="PANTHER" id="PTHR12526:SF638">
    <property type="entry name" value="SPORE COAT PROTEIN SA"/>
    <property type="match status" value="1"/>
</dbReference>
<dbReference type="Pfam" id="PF13439">
    <property type="entry name" value="Glyco_transf_4"/>
    <property type="match status" value="1"/>
</dbReference>
<sequence length="379" mass="40907">MSDPQAHPVPHVVHVIDELPPDGAQRLIVEVLQNASRRFRYSVLCMVKGGVLEAELASIGVPVHVLGRKPGIDLGTVPALLGWFREHRPDVVHTHLYNADSYARLAAWLAGVPTLFTTRHSTVPWPSASRRWIARSLSRVTDATIACGAEVERMLVTQEGIAPNRVKTVANGINLRRFESADGRRLRAELGVLPGQVLIGVIGRLHPLKGHADLIVALAQLYREGVDFQCVFVGGGDLHDALQQQVDEAGLNGVVRLLGQRSDVADVLAAIDIFAMPSRREGLPMALLESMAMARAVLATAVGSIPEVITDGENGMLVEPSNPSRLAAALSRLLRDAPLREKIGRAARATVEAGYSSTQTARAYESLYEQALSARLPTS</sequence>
<feature type="domain" description="Glycosyl transferase family 1" evidence="1">
    <location>
        <begin position="186"/>
        <end position="349"/>
    </location>
</feature>
<evidence type="ECO:0000313" key="4">
    <source>
        <dbReference type="Proteomes" id="UP000001693"/>
    </source>
</evidence>
<dbReference type="CAZy" id="GT4">
    <property type="family name" value="Glycosyltransferase Family 4"/>
</dbReference>
<dbReference type="GO" id="GO:0016757">
    <property type="term" value="F:glycosyltransferase activity"/>
    <property type="evidence" value="ECO:0007669"/>
    <property type="project" value="InterPro"/>
</dbReference>
<proteinExistence type="predicted"/>
<dbReference type="SUPFAM" id="SSF53756">
    <property type="entry name" value="UDP-Glycosyltransferase/glycogen phosphorylase"/>
    <property type="match status" value="1"/>
</dbReference>
<dbReference type="EMBL" id="CP001013">
    <property type="protein sequence ID" value="ACB35344.1"/>
    <property type="molecule type" value="Genomic_DNA"/>
</dbReference>
<name>B1Y063_LEPCP</name>
<gene>
    <name evidence="3" type="ordered locus">Lcho_3084</name>
</gene>
<dbReference type="HOGENOM" id="CLU_009583_0_3_4"/>
<reference evidence="3 4" key="1">
    <citation type="submission" date="2008-03" db="EMBL/GenBank/DDBJ databases">
        <title>Complete sequence of Leptothrix cholodnii SP-6.</title>
        <authorList>
            <consortium name="US DOE Joint Genome Institute"/>
            <person name="Copeland A."/>
            <person name="Lucas S."/>
            <person name="Lapidus A."/>
            <person name="Glavina del Rio T."/>
            <person name="Dalin E."/>
            <person name="Tice H."/>
            <person name="Bruce D."/>
            <person name="Goodwin L."/>
            <person name="Pitluck S."/>
            <person name="Chertkov O."/>
            <person name="Brettin T."/>
            <person name="Detter J.C."/>
            <person name="Han C."/>
            <person name="Kuske C.R."/>
            <person name="Schmutz J."/>
            <person name="Larimer F."/>
            <person name="Land M."/>
            <person name="Hauser L."/>
            <person name="Kyrpides N."/>
            <person name="Lykidis A."/>
            <person name="Emerson D."/>
            <person name="Richardson P."/>
        </authorList>
    </citation>
    <scope>NUCLEOTIDE SEQUENCE [LARGE SCALE GENOMIC DNA]</scope>
    <source>
        <strain evidence="4">ATCC 51168 / LMG 8142 / SP-6</strain>
    </source>
</reference>
<evidence type="ECO:0000259" key="1">
    <source>
        <dbReference type="Pfam" id="PF00534"/>
    </source>
</evidence>
<dbReference type="AlphaFoldDB" id="B1Y063"/>
<keyword evidence="4" id="KW-1185">Reference proteome</keyword>
<dbReference type="Gene3D" id="3.40.50.2000">
    <property type="entry name" value="Glycogen Phosphorylase B"/>
    <property type="match status" value="2"/>
</dbReference>
<dbReference type="eggNOG" id="COG0438">
    <property type="taxonomic scope" value="Bacteria"/>
</dbReference>
<dbReference type="Proteomes" id="UP000001693">
    <property type="component" value="Chromosome"/>
</dbReference>
<accession>B1Y063</accession>
<dbReference type="InterPro" id="IPR001296">
    <property type="entry name" value="Glyco_trans_1"/>
</dbReference>